<evidence type="ECO:0000313" key="2">
    <source>
        <dbReference type="Proteomes" id="UP000220102"/>
    </source>
</evidence>
<dbReference type="Proteomes" id="UP000220102">
    <property type="component" value="Unassembled WGS sequence"/>
</dbReference>
<dbReference type="EMBL" id="PDEQ01000001">
    <property type="protein sequence ID" value="PEN15331.1"/>
    <property type="molecule type" value="Genomic_DNA"/>
</dbReference>
<proteinExistence type="predicted"/>
<dbReference type="AlphaFoldDB" id="A0A2A8D375"/>
<protein>
    <submittedName>
        <fullName evidence="1">Uncharacterized protein</fullName>
    </submittedName>
</protein>
<organism evidence="1 2">
    <name type="scientific">Longibacter salinarum</name>
    <dbReference type="NCBI Taxonomy" id="1850348"/>
    <lineage>
        <taxon>Bacteria</taxon>
        <taxon>Pseudomonadati</taxon>
        <taxon>Rhodothermota</taxon>
        <taxon>Rhodothermia</taxon>
        <taxon>Rhodothermales</taxon>
        <taxon>Salisaetaceae</taxon>
        <taxon>Longibacter</taxon>
    </lineage>
</organism>
<keyword evidence="2" id="KW-1185">Reference proteome</keyword>
<gene>
    <name evidence="1" type="ORF">CRI94_03370</name>
</gene>
<comment type="caution">
    <text evidence="1">The sequence shown here is derived from an EMBL/GenBank/DDBJ whole genome shotgun (WGS) entry which is preliminary data.</text>
</comment>
<evidence type="ECO:0000313" key="1">
    <source>
        <dbReference type="EMBL" id="PEN15331.1"/>
    </source>
</evidence>
<reference evidence="1 2" key="1">
    <citation type="submission" date="2017-10" db="EMBL/GenBank/DDBJ databases">
        <title>Draft genome of Longibacter Salinarum.</title>
        <authorList>
            <person name="Goh K.M."/>
            <person name="Shamsir M.S."/>
            <person name="Lim S.W."/>
        </authorList>
    </citation>
    <scope>NUCLEOTIDE SEQUENCE [LARGE SCALE GENOMIC DNA]</scope>
    <source>
        <strain evidence="1 2">KCTC 52045</strain>
    </source>
</reference>
<sequence length="68" mass="7745">MSHLSFDHDVHLHVRSLARIGDSWQTSHVDLVVSFSRQAAVDRGLDDDYVPRDGERHICTSTPAYVRI</sequence>
<accession>A0A2A8D375</accession>
<name>A0A2A8D375_9BACT</name>